<dbReference type="Proteomes" id="UP001164746">
    <property type="component" value="Chromosome 10"/>
</dbReference>
<dbReference type="InterPro" id="IPR000719">
    <property type="entry name" value="Prot_kinase_dom"/>
</dbReference>
<dbReference type="PANTHER" id="PTHR48015">
    <property type="entry name" value="SERINE/THREONINE-PROTEIN KINASE TAO"/>
    <property type="match status" value="1"/>
</dbReference>
<dbReference type="EMBL" id="CP111021">
    <property type="protein sequence ID" value="WAR16230.1"/>
    <property type="molecule type" value="Genomic_DNA"/>
</dbReference>
<accession>A0ABY7F241</accession>
<evidence type="ECO:0000313" key="2">
    <source>
        <dbReference type="EMBL" id="WAR16230.1"/>
    </source>
</evidence>
<reference evidence="2" key="1">
    <citation type="submission" date="2022-11" db="EMBL/GenBank/DDBJ databases">
        <title>Centuries of genome instability and evolution in soft-shell clam transmissible cancer (bioRxiv).</title>
        <authorList>
            <person name="Hart S.F.M."/>
            <person name="Yonemitsu M.A."/>
            <person name="Giersch R.M."/>
            <person name="Beal B.F."/>
            <person name="Arriagada G."/>
            <person name="Davis B.W."/>
            <person name="Ostrander E.A."/>
            <person name="Goff S.P."/>
            <person name="Metzger M.J."/>
        </authorList>
    </citation>
    <scope>NUCLEOTIDE SEQUENCE</scope>
    <source>
        <strain evidence="2">MELC-2E11</strain>
        <tissue evidence="2">Siphon/mantle</tissue>
    </source>
</reference>
<dbReference type="SUPFAM" id="SSF56112">
    <property type="entry name" value="Protein kinase-like (PK-like)"/>
    <property type="match status" value="1"/>
</dbReference>
<dbReference type="Pfam" id="PF00069">
    <property type="entry name" value="Pkinase"/>
    <property type="match status" value="1"/>
</dbReference>
<dbReference type="InterPro" id="IPR050285">
    <property type="entry name" value="STE20_Ser/Thr_kinase"/>
</dbReference>
<name>A0ABY7F241_MYAAR</name>
<dbReference type="Gene3D" id="1.10.510.10">
    <property type="entry name" value="Transferase(Phosphotransferase) domain 1"/>
    <property type="match status" value="1"/>
</dbReference>
<sequence>MRMLSSMPLKLISSTRNWKTATPFMEVSKRAATQVSDRKEKFPTQVSELEEKFCNFGTQAVHPRGTDEADLHHWDISEASRIAVPKSDSEMESKMETCLRLIEYIKENKAHSGVVFDRTKVKLSQGQYREGQEFDKVKNVHTSSHRDECSSEQISKTVKGVLGQGKSSFGDIIVVKDRGTGAQHAQKTIMISQFNTNEIRCWVDLNETGYVPHLYMFRNDGDKVVINMEVLETAKTLDSIIEEHVHILRRPENAHLLKPFSLYVLDGALEALCDMHKKGWTHDDLHSGNVMLDNELKIKIIDFGSAKKIENNATGFQQIPFQNDIRNAVRLFTGLFGGQYFHSVYDIVNNATERIEEAAQEYSLTNEDKAELFALIDAAIKITHPSQKEFEIYRRDVKNRMQKEMGDSQEVIMKKVAYLLFPEMFQDIHSEQEPAEDEADCIEDYFFDSPTAVLPEPDLDSVAAQITDQQINELRRRFGINL</sequence>
<keyword evidence="3" id="KW-1185">Reference proteome</keyword>
<evidence type="ECO:0000259" key="1">
    <source>
        <dbReference type="PROSITE" id="PS50011"/>
    </source>
</evidence>
<organism evidence="2 3">
    <name type="scientific">Mya arenaria</name>
    <name type="common">Soft-shell clam</name>
    <dbReference type="NCBI Taxonomy" id="6604"/>
    <lineage>
        <taxon>Eukaryota</taxon>
        <taxon>Metazoa</taxon>
        <taxon>Spiralia</taxon>
        <taxon>Lophotrochozoa</taxon>
        <taxon>Mollusca</taxon>
        <taxon>Bivalvia</taxon>
        <taxon>Autobranchia</taxon>
        <taxon>Heteroconchia</taxon>
        <taxon>Euheterodonta</taxon>
        <taxon>Imparidentia</taxon>
        <taxon>Neoheterodontei</taxon>
        <taxon>Myida</taxon>
        <taxon>Myoidea</taxon>
        <taxon>Myidae</taxon>
        <taxon>Mya</taxon>
    </lineage>
</organism>
<dbReference type="Gene3D" id="3.30.200.20">
    <property type="entry name" value="Phosphorylase Kinase, domain 1"/>
    <property type="match status" value="1"/>
</dbReference>
<evidence type="ECO:0000313" key="3">
    <source>
        <dbReference type="Proteomes" id="UP001164746"/>
    </source>
</evidence>
<feature type="domain" description="Protein kinase" evidence="1">
    <location>
        <begin position="158"/>
        <end position="447"/>
    </location>
</feature>
<dbReference type="PANTHER" id="PTHR48015:SF23">
    <property type="entry name" value="SERINE_THREONINE-PROTEIN KINASE 3"/>
    <property type="match status" value="1"/>
</dbReference>
<protein>
    <submittedName>
        <fullName evidence="2">M3K14-like protein</fullName>
    </submittedName>
</protein>
<dbReference type="SMART" id="SM00220">
    <property type="entry name" value="S_TKc"/>
    <property type="match status" value="1"/>
</dbReference>
<dbReference type="PROSITE" id="PS50011">
    <property type="entry name" value="PROTEIN_KINASE_DOM"/>
    <property type="match status" value="1"/>
</dbReference>
<dbReference type="InterPro" id="IPR011009">
    <property type="entry name" value="Kinase-like_dom_sf"/>
</dbReference>
<gene>
    <name evidence="2" type="ORF">MAR_030824</name>
</gene>
<proteinExistence type="predicted"/>